<dbReference type="InterPro" id="IPR001478">
    <property type="entry name" value="PDZ"/>
</dbReference>
<dbReference type="InterPro" id="IPR036034">
    <property type="entry name" value="PDZ_sf"/>
</dbReference>
<reference evidence="6" key="1">
    <citation type="submission" date="2021-03" db="EMBL/GenBank/DDBJ databases">
        <title>Chromosome level genome of the anhydrobiotic midge Polypedilum vanderplanki.</title>
        <authorList>
            <person name="Yoshida Y."/>
            <person name="Kikawada T."/>
            <person name="Gusev O."/>
        </authorList>
    </citation>
    <scope>NUCLEOTIDE SEQUENCE</scope>
    <source>
        <strain evidence="6">NIAS01</strain>
        <tissue evidence="6">Whole body or cell culture</tissue>
    </source>
</reference>
<dbReference type="OrthoDB" id="44841at2759"/>
<dbReference type="GO" id="GO:0031941">
    <property type="term" value="C:filamentous actin"/>
    <property type="evidence" value="ECO:0007669"/>
    <property type="project" value="TreeGrafter"/>
</dbReference>
<feature type="compositionally biased region" description="Low complexity" evidence="4">
    <location>
        <begin position="206"/>
        <end position="215"/>
    </location>
</feature>
<dbReference type="GO" id="GO:0051371">
    <property type="term" value="F:muscle alpha-actinin binding"/>
    <property type="evidence" value="ECO:0007669"/>
    <property type="project" value="TreeGrafter"/>
</dbReference>
<keyword evidence="3" id="KW-0440">LIM domain</keyword>
<dbReference type="SMART" id="SM00228">
    <property type="entry name" value="PDZ"/>
    <property type="match status" value="1"/>
</dbReference>
<evidence type="ECO:0000256" key="1">
    <source>
        <dbReference type="ARBA" id="ARBA00004496"/>
    </source>
</evidence>
<dbReference type="Proteomes" id="UP001107558">
    <property type="component" value="Chromosome 2"/>
</dbReference>
<comment type="subcellular location">
    <subcellularLocation>
        <location evidence="1">Cytoplasm</location>
    </subcellularLocation>
</comment>
<feature type="region of interest" description="Disordered" evidence="4">
    <location>
        <begin position="169"/>
        <end position="215"/>
    </location>
</feature>
<feature type="domain" description="PDZ" evidence="5">
    <location>
        <begin position="1"/>
        <end position="72"/>
    </location>
</feature>
<dbReference type="AlphaFoldDB" id="A0A9J6C5A8"/>
<sequence length="215" mass="25245">MKNDIAGGADQFEPLTIIAVRRVGLARRAGIRVGDVITKINDTPTDNLTLLEAQLEIQESGRHLKLFVKGDEDKDSDDENVCDFYFKPLSQADLKLMEWERRRKKKRELNMLLYQGFPWNDRKRPIYKESNCFMVPSTVLIKREREIKMKASKEEYLSNLRELAAQREEERRRQKQIEEEESTEEFEAIARETSTEQSLHEEFSEIIKTTTTIES</sequence>
<keyword evidence="3" id="KW-0479">Metal-binding</keyword>
<evidence type="ECO:0000256" key="2">
    <source>
        <dbReference type="ARBA" id="ARBA00022490"/>
    </source>
</evidence>
<dbReference type="GO" id="GO:0005912">
    <property type="term" value="C:adherens junction"/>
    <property type="evidence" value="ECO:0007669"/>
    <property type="project" value="TreeGrafter"/>
</dbReference>
<evidence type="ECO:0000259" key="5">
    <source>
        <dbReference type="PROSITE" id="PS50106"/>
    </source>
</evidence>
<proteinExistence type="predicted"/>
<dbReference type="EMBL" id="JADBJN010000002">
    <property type="protein sequence ID" value="KAG5677085.1"/>
    <property type="molecule type" value="Genomic_DNA"/>
</dbReference>
<dbReference type="Pfam" id="PF00595">
    <property type="entry name" value="PDZ"/>
    <property type="match status" value="1"/>
</dbReference>
<gene>
    <name evidence="6" type="ORF">PVAND_006869</name>
</gene>
<keyword evidence="7" id="KW-1185">Reference proteome</keyword>
<dbReference type="GO" id="GO:0030036">
    <property type="term" value="P:actin cytoskeleton organization"/>
    <property type="evidence" value="ECO:0007669"/>
    <property type="project" value="TreeGrafter"/>
</dbReference>
<evidence type="ECO:0000313" key="7">
    <source>
        <dbReference type="Proteomes" id="UP001107558"/>
    </source>
</evidence>
<organism evidence="6 7">
    <name type="scientific">Polypedilum vanderplanki</name>
    <name type="common">Sleeping chironomid midge</name>
    <dbReference type="NCBI Taxonomy" id="319348"/>
    <lineage>
        <taxon>Eukaryota</taxon>
        <taxon>Metazoa</taxon>
        <taxon>Ecdysozoa</taxon>
        <taxon>Arthropoda</taxon>
        <taxon>Hexapoda</taxon>
        <taxon>Insecta</taxon>
        <taxon>Pterygota</taxon>
        <taxon>Neoptera</taxon>
        <taxon>Endopterygota</taxon>
        <taxon>Diptera</taxon>
        <taxon>Nematocera</taxon>
        <taxon>Chironomoidea</taxon>
        <taxon>Chironomidae</taxon>
        <taxon>Chironominae</taxon>
        <taxon>Polypedilum</taxon>
        <taxon>Polypedilum</taxon>
    </lineage>
</organism>
<dbReference type="SUPFAM" id="SSF50156">
    <property type="entry name" value="PDZ domain-like"/>
    <property type="match status" value="1"/>
</dbReference>
<evidence type="ECO:0000256" key="4">
    <source>
        <dbReference type="SAM" id="MobiDB-lite"/>
    </source>
</evidence>
<feature type="compositionally biased region" description="Basic and acidic residues" evidence="4">
    <location>
        <begin position="188"/>
        <end position="205"/>
    </location>
</feature>
<evidence type="ECO:0000256" key="3">
    <source>
        <dbReference type="ARBA" id="ARBA00023038"/>
    </source>
</evidence>
<protein>
    <recommendedName>
        <fullName evidence="5">PDZ domain-containing protein</fullName>
    </recommendedName>
</protein>
<feature type="compositionally biased region" description="Acidic residues" evidence="4">
    <location>
        <begin position="178"/>
        <end position="187"/>
    </location>
</feature>
<dbReference type="Gene3D" id="2.30.42.10">
    <property type="match status" value="1"/>
</dbReference>
<evidence type="ECO:0000313" key="6">
    <source>
        <dbReference type="EMBL" id="KAG5677085.1"/>
    </source>
</evidence>
<dbReference type="GO" id="GO:0003779">
    <property type="term" value="F:actin binding"/>
    <property type="evidence" value="ECO:0007669"/>
    <property type="project" value="TreeGrafter"/>
</dbReference>
<dbReference type="GO" id="GO:0061061">
    <property type="term" value="P:muscle structure development"/>
    <property type="evidence" value="ECO:0007669"/>
    <property type="project" value="TreeGrafter"/>
</dbReference>
<accession>A0A9J6C5A8</accession>
<dbReference type="PROSITE" id="PS50106">
    <property type="entry name" value="PDZ"/>
    <property type="match status" value="1"/>
</dbReference>
<dbReference type="PANTHER" id="PTHR24214:SF38">
    <property type="entry name" value="PDZ AND LIM DOMAIN PROTEIN ZASP-RELATED"/>
    <property type="match status" value="1"/>
</dbReference>
<keyword evidence="2" id="KW-0963">Cytoplasm</keyword>
<comment type="caution">
    <text evidence="6">The sequence shown here is derived from an EMBL/GenBank/DDBJ whole genome shotgun (WGS) entry which is preliminary data.</text>
</comment>
<keyword evidence="3" id="KW-0862">Zinc</keyword>
<dbReference type="GO" id="GO:0030018">
    <property type="term" value="C:Z disc"/>
    <property type="evidence" value="ECO:0007669"/>
    <property type="project" value="TreeGrafter"/>
</dbReference>
<dbReference type="PANTHER" id="PTHR24214">
    <property type="entry name" value="PDZ AND LIM DOMAIN PROTEIN ZASP"/>
    <property type="match status" value="1"/>
</dbReference>
<dbReference type="InterPro" id="IPR050604">
    <property type="entry name" value="PDZ-LIM_domain"/>
</dbReference>
<name>A0A9J6C5A8_POLVA</name>
<dbReference type="GO" id="GO:0001725">
    <property type="term" value="C:stress fiber"/>
    <property type="evidence" value="ECO:0007669"/>
    <property type="project" value="TreeGrafter"/>
</dbReference>